<reference evidence="7" key="1">
    <citation type="submission" date="2016-10" db="EMBL/GenBank/DDBJ databases">
        <authorList>
            <person name="Varghese N."/>
            <person name="Submissions S."/>
        </authorList>
    </citation>
    <scope>NUCLEOTIDE SEQUENCE [LARGE SCALE GENOMIC DNA]</scope>
    <source>
        <strain evidence="7">CGMCC 4.3568</strain>
    </source>
</reference>
<proteinExistence type="inferred from homology"/>
<keyword evidence="2" id="KW-0328">Glycosyltransferase</keyword>
<dbReference type="PANTHER" id="PTHR48050:SF13">
    <property type="entry name" value="STEROL 3-BETA-GLUCOSYLTRANSFERASE UGT80A2"/>
    <property type="match status" value="1"/>
</dbReference>
<dbReference type="InterPro" id="IPR002213">
    <property type="entry name" value="UDP_glucos_trans"/>
</dbReference>
<evidence type="ECO:0000259" key="5">
    <source>
        <dbReference type="Pfam" id="PF21036"/>
    </source>
</evidence>
<dbReference type="Proteomes" id="UP000243799">
    <property type="component" value="Unassembled WGS sequence"/>
</dbReference>
<evidence type="ECO:0000256" key="2">
    <source>
        <dbReference type="ARBA" id="ARBA00022676"/>
    </source>
</evidence>
<dbReference type="GO" id="GO:0008194">
    <property type="term" value="F:UDP-glycosyltransferase activity"/>
    <property type="evidence" value="ECO:0007669"/>
    <property type="project" value="InterPro"/>
</dbReference>
<dbReference type="SUPFAM" id="SSF53756">
    <property type="entry name" value="UDP-Glycosyltransferase/glycogen phosphorylase"/>
    <property type="match status" value="1"/>
</dbReference>
<feature type="domain" description="Erythromycin biosynthesis protein CIII-like C-terminal" evidence="4">
    <location>
        <begin position="223"/>
        <end position="364"/>
    </location>
</feature>
<sequence>MRVLFTTVGLSGHFFPLVPLAWACRAAGHEVLVATAEHFVPAVVRTGLPTVPCGPSADFVALGAADAVSDSLSRRRLAHGRLFGRIAASGLDGTSALVRSWGPDVVVSERAEFAGPVAAAAHGVARVELRWGVAPLTEYRAGAAAVLGQLPEPDLVLDPWPPSLRLTHARTHRSLRHVSYNGDARVPDWTLRPRSRPRVCLTLGTVVPRLGAASVQNLVVPTLERLAGYGFELVVAVAENIAAMWPPLPDAVRHVGYVPLAPAVAACDALIHHGGQGTSLTALEVGCPQVILPQFDDQLDNADAVVRAGAGLRLPLADLTPAAVADTCAKLLATPAHGIAARVVAAEIHEQPSPVRVVSDLAALVARTTHDKVA</sequence>
<name>A0A1I0ZKT2_9PSEU</name>
<dbReference type="GO" id="GO:0016758">
    <property type="term" value="F:hexosyltransferase activity"/>
    <property type="evidence" value="ECO:0007669"/>
    <property type="project" value="UniProtKB-ARBA"/>
</dbReference>
<feature type="domain" description="Erythromycin biosynthesis protein CIII-like N-terminal" evidence="5">
    <location>
        <begin position="22"/>
        <end position="204"/>
    </location>
</feature>
<dbReference type="InterPro" id="IPR010610">
    <property type="entry name" value="EryCIII-like_C"/>
</dbReference>
<dbReference type="Gene3D" id="3.40.50.2000">
    <property type="entry name" value="Glycogen Phosphorylase B"/>
    <property type="match status" value="2"/>
</dbReference>
<dbReference type="InterPro" id="IPR048284">
    <property type="entry name" value="EryCIII-like_N"/>
</dbReference>
<dbReference type="InterPro" id="IPR050426">
    <property type="entry name" value="Glycosyltransferase_28"/>
</dbReference>
<keyword evidence="7" id="KW-1185">Reference proteome</keyword>
<gene>
    <name evidence="6" type="ORF">SAMN05216266_10775</name>
</gene>
<dbReference type="RefSeq" id="WP_091673388.1">
    <property type="nucleotide sequence ID" value="NZ_FOKG01000007.1"/>
</dbReference>
<dbReference type="PANTHER" id="PTHR48050">
    <property type="entry name" value="STEROL 3-BETA-GLUCOSYLTRANSFERASE"/>
    <property type="match status" value="1"/>
</dbReference>
<dbReference type="Pfam" id="PF21036">
    <property type="entry name" value="EryCIII-like_N"/>
    <property type="match status" value="1"/>
</dbReference>
<dbReference type="CDD" id="cd03784">
    <property type="entry name" value="GT1_Gtf-like"/>
    <property type="match status" value="1"/>
</dbReference>
<dbReference type="OrthoDB" id="5488434at2"/>
<dbReference type="Pfam" id="PF06722">
    <property type="entry name" value="EryCIII-like_C"/>
    <property type="match status" value="1"/>
</dbReference>
<dbReference type="EMBL" id="FOKG01000007">
    <property type="protein sequence ID" value="SFB26111.1"/>
    <property type="molecule type" value="Genomic_DNA"/>
</dbReference>
<protein>
    <submittedName>
        <fullName evidence="6">UDP:flavonoid glycosyltransferase YjiC, YdhE family</fullName>
    </submittedName>
</protein>
<evidence type="ECO:0000313" key="6">
    <source>
        <dbReference type="EMBL" id="SFB26111.1"/>
    </source>
</evidence>
<dbReference type="STRING" id="490629.SAMN05216266_10775"/>
<accession>A0A1I0ZKT2</accession>
<evidence type="ECO:0000256" key="1">
    <source>
        <dbReference type="ARBA" id="ARBA00006962"/>
    </source>
</evidence>
<comment type="similarity">
    <text evidence="1">Belongs to the glycosyltransferase 28 family.</text>
</comment>
<evidence type="ECO:0000256" key="3">
    <source>
        <dbReference type="ARBA" id="ARBA00022679"/>
    </source>
</evidence>
<evidence type="ECO:0000313" key="7">
    <source>
        <dbReference type="Proteomes" id="UP000243799"/>
    </source>
</evidence>
<organism evidence="6 7">
    <name type="scientific">Amycolatopsis marina</name>
    <dbReference type="NCBI Taxonomy" id="490629"/>
    <lineage>
        <taxon>Bacteria</taxon>
        <taxon>Bacillati</taxon>
        <taxon>Actinomycetota</taxon>
        <taxon>Actinomycetes</taxon>
        <taxon>Pseudonocardiales</taxon>
        <taxon>Pseudonocardiaceae</taxon>
        <taxon>Amycolatopsis</taxon>
    </lineage>
</organism>
<keyword evidence="3 6" id="KW-0808">Transferase</keyword>
<dbReference type="AlphaFoldDB" id="A0A1I0ZKT2"/>
<evidence type="ECO:0000259" key="4">
    <source>
        <dbReference type="Pfam" id="PF06722"/>
    </source>
</evidence>
<dbReference type="GO" id="GO:0017000">
    <property type="term" value="P:antibiotic biosynthetic process"/>
    <property type="evidence" value="ECO:0007669"/>
    <property type="project" value="UniProtKB-ARBA"/>
</dbReference>